<dbReference type="EMBL" id="CABPSX010000003">
    <property type="protein sequence ID" value="VVG70759.1"/>
    <property type="molecule type" value="Genomic_DNA"/>
</dbReference>
<dbReference type="Pfam" id="PF06906">
    <property type="entry name" value="DUF1272"/>
    <property type="match status" value="1"/>
</dbReference>
<keyword evidence="4" id="KW-1185">Reference proteome</keyword>
<dbReference type="RefSeq" id="WP_072632774.1">
    <property type="nucleotide sequence ID" value="NZ_CABPSX010000003.1"/>
</dbReference>
<organism evidence="3 5">
    <name type="scientific">Pandoraea apista</name>
    <dbReference type="NCBI Taxonomy" id="93218"/>
    <lineage>
        <taxon>Bacteria</taxon>
        <taxon>Pseudomonadati</taxon>
        <taxon>Pseudomonadota</taxon>
        <taxon>Betaproteobacteria</taxon>
        <taxon>Burkholderiales</taxon>
        <taxon>Burkholderiaceae</taxon>
        <taxon>Pandoraea</taxon>
    </lineage>
</organism>
<dbReference type="Proteomes" id="UP000270216">
    <property type="component" value="Unassembled WGS sequence"/>
</dbReference>
<evidence type="ECO:0000313" key="5">
    <source>
        <dbReference type="Proteomes" id="UP000364291"/>
    </source>
</evidence>
<dbReference type="OrthoDB" id="9808883at2"/>
<reference evidence="2 4" key="1">
    <citation type="submission" date="2018-12" db="EMBL/GenBank/DDBJ databases">
        <title>Whole genome sequence of a Pandoraea apista isolate from a patient with cystic fibrosis.</title>
        <authorList>
            <person name="Kenna D.T."/>
            <person name="Turton J.F."/>
        </authorList>
    </citation>
    <scope>NUCLEOTIDE SEQUENCE [LARGE SCALE GENOMIC DNA]</scope>
    <source>
        <strain evidence="2 4">Pa13324</strain>
    </source>
</reference>
<evidence type="ECO:0000313" key="4">
    <source>
        <dbReference type="Proteomes" id="UP000270216"/>
    </source>
</evidence>
<dbReference type="GeneID" id="47013084"/>
<name>A0A0G4JBK9_9BURK</name>
<evidence type="ECO:0000256" key="1">
    <source>
        <dbReference type="SAM" id="MobiDB-lite"/>
    </source>
</evidence>
<sequence>MLQLRPSCEHCEVALPPESTQARICSFECTFCTTCVDVILENVCPNCGGGFAPRPIRPAHDWRNGNNVSGHPPTSVVTHKPVDTERHRVFASEIRGIAPQDR</sequence>
<dbReference type="EMBL" id="RWHX01000020">
    <property type="protein sequence ID" value="RSK80705.1"/>
    <property type="molecule type" value="Genomic_DNA"/>
</dbReference>
<feature type="region of interest" description="Disordered" evidence="1">
    <location>
        <begin position="62"/>
        <end position="83"/>
    </location>
</feature>
<proteinExistence type="predicted"/>
<evidence type="ECO:0000313" key="2">
    <source>
        <dbReference type="EMBL" id="RSK80705.1"/>
    </source>
</evidence>
<dbReference type="Proteomes" id="UP000364291">
    <property type="component" value="Unassembled WGS sequence"/>
</dbReference>
<dbReference type="AlphaFoldDB" id="A0A0G4JBK9"/>
<protein>
    <submittedName>
        <fullName evidence="2">DUF1272 domain-containing protein</fullName>
    </submittedName>
</protein>
<evidence type="ECO:0000313" key="3">
    <source>
        <dbReference type="EMBL" id="VVG70759.1"/>
    </source>
</evidence>
<accession>A0A0G4JBK9</accession>
<dbReference type="InterPro" id="IPR010696">
    <property type="entry name" value="DUF1272"/>
</dbReference>
<gene>
    <name evidence="2" type="ORF">EJE83_12730</name>
    <name evidence="3" type="ORF">PAP18089_01725</name>
</gene>
<reference evidence="3 5" key="2">
    <citation type="submission" date="2019-08" db="EMBL/GenBank/DDBJ databases">
        <authorList>
            <person name="Peeters C."/>
        </authorList>
    </citation>
    <scope>NUCLEOTIDE SEQUENCE [LARGE SCALE GENOMIC DNA]</scope>
    <source>
        <strain evidence="3 5">LMG 18089</strain>
    </source>
</reference>